<reference evidence="1 2" key="1">
    <citation type="submission" date="2024-09" db="EMBL/GenBank/DDBJ databases">
        <authorList>
            <person name="Sun Q."/>
            <person name="Mori K."/>
        </authorList>
    </citation>
    <scope>NUCLEOTIDE SEQUENCE [LARGE SCALE GENOMIC DNA]</scope>
    <source>
        <strain evidence="1 2">JCM 12822</strain>
    </source>
</reference>
<dbReference type="RefSeq" id="WP_380570576.1">
    <property type="nucleotide sequence ID" value="NZ_JBHMAH010000025.1"/>
</dbReference>
<accession>A0ABV5Z4L6</accession>
<evidence type="ECO:0000313" key="1">
    <source>
        <dbReference type="EMBL" id="MFB9861008.1"/>
    </source>
</evidence>
<keyword evidence="2" id="KW-1185">Reference proteome</keyword>
<comment type="caution">
    <text evidence="1">The sequence shown here is derived from an EMBL/GenBank/DDBJ whole genome shotgun (WGS) entry which is preliminary data.</text>
</comment>
<proteinExistence type="predicted"/>
<dbReference type="EMBL" id="JBHMAH010000025">
    <property type="protein sequence ID" value="MFB9861008.1"/>
    <property type="molecule type" value="Genomic_DNA"/>
</dbReference>
<protein>
    <submittedName>
        <fullName evidence="1">Uncharacterized protein</fullName>
    </submittedName>
</protein>
<dbReference type="Gene3D" id="3.40.50.720">
    <property type="entry name" value="NAD(P)-binding Rossmann-like Domain"/>
    <property type="match status" value="1"/>
</dbReference>
<evidence type="ECO:0000313" key="2">
    <source>
        <dbReference type="Proteomes" id="UP001589740"/>
    </source>
</evidence>
<name>A0ABV5Z4L6_9STAP</name>
<dbReference type="Proteomes" id="UP001589740">
    <property type="component" value="Unassembled WGS sequence"/>
</dbReference>
<sequence>MEFILISTTSKHDSDILRLPSRNVLDQTSENFLISSKKKLMEFISQSSEHSVFLADCEKKQGLSIYDELVQENLKVLDYKPNDLTMEAADLTILNYVDQEISGKSVGVYGTGNIAFKLALRLSERNANIYLYGRNEKKIKVCVDALKQISFDETLIHYGTPNSKLDVLVSLVSSDEVITEDFIQTLNPKSLCLDGGIGNFSKSFIESALKQGHDVRRLDVRQSQEIMDGYINSRINSQFDSIIGRAEIESVSVVAGGIMGREGELIVDSISSPSKVIGVANGIGGVKGESHLNDEEKRKIKKIQSYIEQDCQKNT</sequence>
<dbReference type="InterPro" id="IPR036291">
    <property type="entry name" value="NAD(P)-bd_dom_sf"/>
</dbReference>
<gene>
    <name evidence="1" type="ORF">ACFFLE_07795</name>
</gene>
<organism evidence="1 2">
    <name type="scientific">Salinicoccus siamensis</name>
    <dbReference type="NCBI Taxonomy" id="381830"/>
    <lineage>
        <taxon>Bacteria</taxon>
        <taxon>Bacillati</taxon>
        <taxon>Bacillota</taxon>
        <taxon>Bacilli</taxon>
        <taxon>Bacillales</taxon>
        <taxon>Staphylococcaceae</taxon>
        <taxon>Salinicoccus</taxon>
    </lineage>
</organism>
<dbReference type="SUPFAM" id="SSF51735">
    <property type="entry name" value="NAD(P)-binding Rossmann-fold domains"/>
    <property type="match status" value="1"/>
</dbReference>